<evidence type="ECO:0000313" key="3">
    <source>
        <dbReference type="Proteomes" id="UP000244729"/>
    </source>
</evidence>
<accession>A0A2S0WW92</accession>
<evidence type="ECO:0000313" key="2">
    <source>
        <dbReference type="EMBL" id="AWB95560.1"/>
    </source>
</evidence>
<sequence>MLSLGYDVFPFEAFDPSGRVKIPEMVQLPTHVRDGIGRVAVAPAWAEIYRTLSVLDDPQWRCFMVGVGYQSGTLNVAIFKPSNSVGGPDQAHEWSRSYQSTVATTLKSFSGTRHVVDPAWFEVLDDAIDKVKQYREDRKNPATDPASGTATDDAGIDPPKGELGTDALGTFDVVLMGLSFMSKFLRTLKVSTEIRTTVYWYAVSGTDMDLDFARRWRPIHTDYRLDGTIRAVHGLWDPEPAPGSPRFWKGSEVDWKAWLWKMPHESWQWCMAFYPTLNCGGPQLLAGDEVLEFRAVDRADELSRLPVIDPLPPAGESALSVAGLEVWNEDELDENELDDDGAWIAEGELASLDLDGTHPTCPSPTKWKLVGTSPFKGTMRPVSSAVTARIGPIRYTFRVERALTFSATVTGGVKVAIPTIELETGLSLTTSVTITSRESVTYDIPKGATVALFGGCGYYVRTFRRTVYGSAMCNPVVQETKIASPYMKYLEPRRV</sequence>
<gene>
    <name evidence="2" type="ORF">DCE93_07710</name>
</gene>
<dbReference type="KEGG" id="agm:DCE93_07710"/>
<protein>
    <submittedName>
        <fullName evidence="2">Uncharacterized protein</fullName>
    </submittedName>
</protein>
<feature type="region of interest" description="Disordered" evidence="1">
    <location>
        <begin position="135"/>
        <end position="161"/>
    </location>
</feature>
<proteinExistence type="predicted"/>
<organism evidence="2 3">
    <name type="scientific">Agromyces badenianii</name>
    <dbReference type="NCBI Taxonomy" id="2080742"/>
    <lineage>
        <taxon>Bacteria</taxon>
        <taxon>Bacillati</taxon>
        <taxon>Actinomycetota</taxon>
        <taxon>Actinomycetes</taxon>
        <taxon>Micrococcales</taxon>
        <taxon>Microbacteriaceae</taxon>
        <taxon>Agromyces</taxon>
    </lineage>
</organism>
<reference evidence="2 3" key="1">
    <citation type="submission" date="2018-04" db="EMBL/GenBank/DDBJ databases">
        <authorList>
            <person name="Li J."/>
        </authorList>
    </citation>
    <scope>NUCLEOTIDE SEQUENCE [LARGE SCALE GENOMIC DNA]</scope>
    <source>
        <strain evidence="3">30A</strain>
    </source>
</reference>
<evidence type="ECO:0000256" key="1">
    <source>
        <dbReference type="SAM" id="MobiDB-lite"/>
    </source>
</evidence>
<name>A0A2S0WW92_9MICO</name>
<keyword evidence="3" id="KW-1185">Reference proteome</keyword>
<dbReference type="Proteomes" id="UP000244729">
    <property type="component" value="Chromosome"/>
</dbReference>
<dbReference type="AlphaFoldDB" id="A0A2S0WW92"/>
<dbReference type="EMBL" id="CP028913">
    <property type="protein sequence ID" value="AWB95560.1"/>
    <property type="molecule type" value="Genomic_DNA"/>
</dbReference>